<keyword evidence="4" id="KW-0238">DNA-binding</keyword>
<protein>
    <recommendedName>
        <fullName evidence="8">DEK-C domain-containing protein</fullName>
    </recommendedName>
</protein>
<dbReference type="AlphaFoldDB" id="A0A843X7K5"/>
<dbReference type="Pfam" id="PF08766">
    <property type="entry name" value="DEK_C"/>
    <property type="match status" value="1"/>
</dbReference>
<dbReference type="GO" id="GO:0006325">
    <property type="term" value="P:chromatin organization"/>
    <property type="evidence" value="ECO:0007669"/>
    <property type="project" value="UniProtKB-KW"/>
</dbReference>
<feature type="domain" description="DEK-C" evidence="8">
    <location>
        <begin position="350"/>
        <end position="405"/>
    </location>
</feature>
<reference evidence="9" key="1">
    <citation type="submission" date="2017-07" db="EMBL/GenBank/DDBJ databases">
        <title>Taro Niue Genome Assembly and Annotation.</title>
        <authorList>
            <person name="Atibalentja N."/>
            <person name="Keating K."/>
            <person name="Fields C.J."/>
        </authorList>
    </citation>
    <scope>NUCLEOTIDE SEQUENCE</scope>
    <source>
        <strain evidence="9">Niue_2</strain>
        <tissue evidence="9">Leaf</tissue>
    </source>
</reference>
<dbReference type="GO" id="GO:2000779">
    <property type="term" value="P:regulation of double-strand break repair"/>
    <property type="evidence" value="ECO:0007669"/>
    <property type="project" value="TreeGrafter"/>
</dbReference>
<dbReference type="FunFam" id="1.10.10.60:FF:000220">
    <property type="entry name" value="DEK domain-containing chromatin associated protein"/>
    <property type="match status" value="1"/>
</dbReference>
<dbReference type="PROSITE" id="PS51998">
    <property type="entry name" value="DEK_C"/>
    <property type="match status" value="1"/>
</dbReference>
<feature type="compositionally biased region" description="Basic and acidic residues" evidence="7">
    <location>
        <begin position="202"/>
        <end position="219"/>
    </location>
</feature>
<feature type="region of interest" description="Disordered" evidence="7">
    <location>
        <begin position="407"/>
        <end position="439"/>
    </location>
</feature>
<feature type="compositionally biased region" description="Basic residues" evidence="7">
    <location>
        <begin position="258"/>
        <end position="269"/>
    </location>
</feature>
<dbReference type="EMBL" id="NMUH01005826">
    <property type="protein sequence ID" value="MQM13790.1"/>
    <property type="molecule type" value="Genomic_DNA"/>
</dbReference>
<dbReference type="Gene3D" id="1.10.10.60">
    <property type="entry name" value="Homeodomain-like"/>
    <property type="match status" value="1"/>
</dbReference>
<feature type="region of interest" description="Disordered" evidence="7">
    <location>
        <begin position="336"/>
        <end position="355"/>
    </location>
</feature>
<dbReference type="SUPFAM" id="SSF109715">
    <property type="entry name" value="DEK C-terminal domain"/>
    <property type="match status" value="1"/>
</dbReference>
<name>A0A843X7K5_COLES</name>
<dbReference type="GO" id="GO:0005730">
    <property type="term" value="C:nucleolus"/>
    <property type="evidence" value="ECO:0007669"/>
    <property type="project" value="UniProtKB-SubCell"/>
</dbReference>
<feature type="compositionally biased region" description="Basic and acidic residues" evidence="7">
    <location>
        <begin position="424"/>
        <end position="439"/>
    </location>
</feature>
<keyword evidence="5" id="KW-0804">Transcription</keyword>
<comment type="subcellular location">
    <subcellularLocation>
        <location evidence="1">Nucleus</location>
        <location evidence="1">Nucleolus</location>
    </subcellularLocation>
</comment>
<keyword evidence="2" id="KW-0156">Chromatin regulator</keyword>
<feature type="compositionally biased region" description="Acidic residues" evidence="7">
    <location>
        <begin position="410"/>
        <end position="423"/>
    </location>
</feature>
<dbReference type="GO" id="GO:0042393">
    <property type="term" value="F:histone binding"/>
    <property type="evidence" value="ECO:0007669"/>
    <property type="project" value="TreeGrafter"/>
</dbReference>
<evidence type="ECO:0000259" key="8">
    <source>
        <dbReference type="PROSITE" id="PS51998"/>
    </source>
</evidence>
<dbReference type="GO" id="GO:0003677">
    <property type="term" value="F:DNA binding"/>
    <property type="evidence" value="ECO:0007669"/>
    <property type="project" value="UniProtKB-KW"/>
</dbReference>
<evidence type="ECO:0000313" key="9">
    <source>
        <dbReference type="EMBL" id="MQM13790.1"/>
    </source>
</evidence>
<dbReference type="PANTHER" id="PTHR13468">
    <property type="entry name" value="DEK PROTEIN"/>
    <property type="match status" value="1"/>
</dbReference>
<evidence type="ECO:0000256" key="5">
    <source>
        <dbReference type="ARBA" id="ARBA00023163"/>
    </source>
</evidence>
<dbReference type="OrthoDB" id="370884at2759"/>
<evidence type="ECO:0000256" key="1">
    <source>
        <dbReference type="ARBA" id="ARBA00004604"/>
    </source>
</evidence>
<evidence type="ECO:0000256" key="6">
    <source>
        <dbReference type="ARBA" id="ARBA00023242"/>
    </source>
</evidence>
<organism evidence="9 10">
    <name type="scientific">Colocasia esculenta</name>
    <name type="common">Wild taro</name>
    <name type="synonym">Arum esculentum</name>
    <dbReference type="NCBI Taxonomy" id="4460"/>
    <lineage>
        <taxon>Eukaryota</taxon>
        <taxon>Viridiplantae</taxon>
        <taxon>Streptophyta</taxon>
        <taxon>Embryophyta</taxon>
        <taxon>Tracheophyta</taxon>
        <taxon>Spermatophyta</taxon>
        <taxon>Magnoliopsida</taxon>
        <taxon>Liliopsida</taxon>
        <taxon>Araceae</taxon>
        <taxon>Aroideae</taxon>
        <taxon>Colocasieae</taxon>
        <taxon>Colocasia</taxon>
    </lineage>
</organism>
<feature type="compositionally biased region" description="Basic and acidic residues" evidence="7">
    <location>
        <begin position="285"/>
        <end position="299"/>
    </location>
</feature>
<feature type="region of interest" description="Disordered" evidence="7">
    <location>
        <begin position="145"/>
        <end position="330"/>
    </location>
</feature>
<keyword evidence="10" id="KW-1185">Reference proteome</keyword>
<evidence type="ECO:0000256" key="7">
    <source>
        <dbReference type="SAM" id="MobiDB-lite"/>
    </source>
</evidence>
<dbReference type="PANTHER" id="PTHR13468:SF23">
    <property type="entry name" value="EXPRESSED PROTEIN"/>
    <property type="match status" value="1"/>
</dbReference>
<keyword evidence="6" id="KW-0539">Nucleus</keyword>
<accession>A0A843X7K5</accession>
<evidence type="ECO:0000313" key="10">
    <source>
        <dbReference type="Proteomes" id="UP000652761"/>
    </source>
</evidence>
<dbReference type="InterPro" id="IPR014876">
    <property type="entry name" value="DEK_C"/>
</dbReference>
<feature type="compositionally biased region" description="Basic and acidic residues" evidence="7">
    <location>
        <begin position="228"/>
        <end position="237"/>
    </location>
</feature>
<feature type="compositionally biased region" description="Basic and acidic residues" evidence="7">
    <location>
        <begin position="177"/>
        <end position="190"/>
    </location>
</feature>
<evidence type="ECO:0000256" key="3">
    <source>
        <dbReference type="ARBA" id="ARBA00023015"/>
    </source>
</evidence>
<feature type="compositionally biased region" description="Basic and acidic residues" evidence="7">
    <location>
        <begin position="341"/>
        <end position="355"/>
    </location>
</feature>
<dbReference type="Proteomes" id="UP000652761">
    <property type="component" value="Unassembled WGS sequence"/>
</dbReference>
<gene>
    <name evidence="9" type="ORF">Taro_046713</name>
</gene>
<feature type="compositionally biased region" description="Acidic residues" evidence="7">
    <location>
        <begin position="191"/>
        <end position="201"/>
    </location>
</feature>
<evidence type="ECO:0000256" key="2">
    <source>
        <dbReference type="ARBA" id="ARBA00022853"/>
    </source>
</evidence>
<evidence type="ECO:0000256" key="4">
    <source>
        <dbReference type="ARBA" id="ARBA00023125"/>
    </source>
</evidence>
<dbReference type="InterPro" id="IPR044198">
    <property type="entry name" value="DEK"/>
</dbReference>
<sequence length="439" mass="49162">MLSFSLPLPRHRAALPTAAAPYCCGRTLPPQPPLPHHRVAYKLSKKRPTDIKSLHQLLFGRKGKAINFKSHIFQFSGFVWHENEDKQRAKVKEKLDKCVKDKLLDLCDVFDIPVSRATSRKEDLVGKLLDFMVAPHATTDVILAEKEQSAKSRKRKRMSGRGALRRGISMKRSGKRTKSEKMLELEKNAVDTEEEDEDGDTGEDKENGLSDKDESTEHSESEEEESEHDNAAKESEYSGKGGSGAKKLLKKQSSPTTKTKKVASPKKRPQPTSIKSPRKPYSKRFKVDAAKNSPKEVSRNRKNVVTPKKKPSSNSDMEEKKTSGDAIEVLDWCKKAGRSRSKTEPAEKSGPAEEELRQTICEILKEVDFNTATFTDILKRLASHYDMDLTARKASIKVMIQDELTKLADEADGEDDDSDDEADTEKAENLEPAGKEVEA</sequence>
<keyword evidence="3" id="KW-0805">Transcription regulation</keyword>
<proteinExistence type="predicted"/>
<comment type="caution">
    <text evidence="9">The sequence shown here is derived from an EMBL/GenBank/DDBJ whole genome shotgun (WGS) entry which is preliminary data.</text>
</comment>